<dbReference type="AlphaFoldDB" id="A0A5J4TD44"/>
<dbReference type="EMBL" id="SNRW01033160">
    <property type="protein sequence ID" value="KAA6356334.1"/>
    <property type="molecule type" value="Genomic_DNA"/>
</dbReference>
<name>A0A5J4TD44_9EUKA</name>
<accession>A0A5J4TD44</accession>
<proteinExistence type="predicted"/>
<gene>
    <name evidence="1" type="ORF">EZS28_048139</name>
</gene>
<sequence>CTVSTSSGLGGAIYLDLASGTETQYDLTGASYSTGNSAQYGKNLFIKAADLRTAVPIGDPTRIKLGALNPETDFYNLMGYDGVNTLAFPLYYVYTAIISDIHHVNNGAESYTIGSGYDNSFCGHYGWPCLTIGYAIDLSGGATNKKVGIITGYKLSTSTGLAKTGIQIQNSLTSTGYTSTSASILLIENAGKLLVTDGELEFNYISFSINTNAESGYVISGSTGSTKITIDNCLMVMTGGSSSSISVGLVQLNVGGLSISNLQVNSISIVSNSVIKVNNGAGEVNISGSVFNSVTRTGSGNGAAINAELNGGSKLTIKEVCSFTSCSCANGNGGAIYASLSSGASGSVSIIGSASTYSSCTVSTSSGLGGAIYLDLASGTETQYDLTGASYSTGNSAQY</sequence>
<feature type="non-terminal residue" evidence="1">
    <location>
        <position position="399"/>
    </location>
</feature>
<comment type="caution">
    <text evidence="1">The sequence shown here is derived from an EMBL/GenBank/DDBJ whole genome shotgun (WGS) entry which is preliminary data.</text>
</comment>
<protein>
    <submittedName>
        <fullName evidence="1">Uncharacterized protein</fullName>
    </submittedName>
</protein>
<reference evidence="1 2" key="1">
    <citation type="submission" date="2019-03" db="EMBL/GenBank/DDBJ databases">
        <title>Single cell metagenomics reveals metabolic interactions within the superorganism composed of flagellate Streblomastix strix and complex community of Bacteroidetes bacteria on its surface.</title>
        <authorList>
            <person name="Treitli S.C."/>
            <person name="Kolisko M."/>
            <person name="Husnik F."/>
            <person name="Keeling P."/>
            <person name="Hampl V."/>
        </authorList>
    </citation>
    <scope>NUCLEOTIDE SEQUENCE [LARGE SCALE GENOMIC DNA]</scope>
    <source>
        <strain evidence="1">ST1C</strain>
    </source>
</reference>
<organism evidence="1 2">
    <name type="scientific">Streblomastix strix</name>
    <dbReference type="NCBI Taxonomy" id="222440"/>
    <lineage>
        <taxon>Eukaryota</taxon>
        <taxon>Metamonada</taxon>
        <taxon>Preaxostyla</taxon>
        <taxon>Oxymonadida</taxon>
        <taxon>Streblomastigidae</taxon>
        <taxon>Streblomastix</taxon>
    </lineage>
</organism>
<evidence type="ECO:0000313" key="1">
    <source>
        <dbReference type="EMBL" id="KAA6356334.1"/>
    </source>
</evidence>
<evidence type="ECO:0000313" key="2">
    <source>
        <dbReference type="Proteomes" id="UP000324800"/>
    </source>
</evidence>
<feature type="non-terminal residue" evidence="1">
    <location>
        <position position="1"/>
    </location>
</feature>
<dbReference type="Proteomes" id="UP000324800">
    <property type="component" value="Unassembled WGS sequence"/>
</dbReference>